<sequence>MDDLLPLVYNENIVCGMSSLSNGYNWLFLLLNREKILC</sequence>
<dbReference type="AlphaFoldDB" id="A0AAV5MMY3"/>
<accession>A0AAV5MMY3</accession>
<protein>
    <submittedName>
        <fullName evidence="1">Uncharacterized protein</fullName>
    </submittedName>
</protein>
<comment type="caution">
    <text evidence="1">The sequence shown here is derived from an EMBL/GenBank/DDBJ whole genome shotgun (WGS) entry which is preliminary data.</text>
</comment>
<organism evidence="1 2">
    <name type="scientific">Rubroshorea leprosula</name>
    <dbReference type="NCBI Taxonomy" id="152421"/>
    <lineage>
        <taxon>Eukaryota</taxon>
        <taxon>Viridiplantae</taxon>
        <taxon>Streptophyta</taxon>
        <taxon>Embryophyta</taxon>
        <taxon>Tracheophyta</taxon>
        <taxon>Spermatophyta</taxon>
        <taxon>Magnoliopsida</taxon>
        <taxon>eudicotyledons</taxon>
        <taxon>Gunneridae</taxon>
        <taxon>Pentapetalae</taxon>
        <taxon>rosids</taxon>
        <taxon>malvids</taxon>
        <taxon>Malvales</taxon>
        <taxon>Dipterocarpaceae</taxon>
        <taxon>Rubroshorea</taxon>
    </lineage>
</organism>
<evidence type="ECO:0000313" key="2">
    <source>
        <dbReference type="Proteomes" id="UP001054252"/>
    </source>
</evidence>
<dbReference type="EMBL" id="BPVZ01000320">
    <property type="protein sequence ID" value="GKV49797.1"/>
    <property type="molecule type" value="Genomic_DNA"/>
</dbReference>
<keyword evidence="2" id="KW-1185">Reference proteome</keyword>
<gene>
    <name evidence="1" type="ORF">SLEP1_g56527</name>
</gene>
<evidence type="ECO:0000313" key="1">
    <source>
        <dbReference type="EMBL" id="GKV49797.1"/>
    </source>
</evidence>
<name>A0AAV5MMY3_9ROSI</name>
<dbReference type="Proteomes" id="UP001054252">
    <property type="component" value="Unassembled WGS sequence"/>
</dbReference>
<reference evidence="1 2" key="1">
    <citation type="journal article" date="2021" name="Commun. Biol.">
        <title>The genome of Shorea leprosula (Dipterocarpaceae) highlights the ecological relevance of drought in aseasonal tropical rainforests.</title>
        <authorList>
            <person name="Ng K.K.S."/>
            <person name="Kobayashi M.J."/>
            <person name="Fawcett J.A."/>
            <person name="Hatakeyama M."/>
            <person name="Paape T."/>
            <person name="Ng C.H."/>
            <person name="Ang C.C."/>
            <person name="Tnah L.H."/>
            <person name="Lee C.T."/>
            <person name="Nishiyama T."/>
            <person name="Sese J."/>
            <person name="O'Brien M.J."/>
            <person name="Copetti D."/>
            <person name="Mohd Noor M.I."/>
            <person name="Ong R.C."/>
            <person name="Putra M."/>
            <person name="Sireger I.Z."/>
            <person name="Indrioko S."/>
            <person name="Kosugi Y."/>
            <person name="Izuno A."/>
            <person name="Isagi Y."/>
            <person name="Lee S.L."/>
            <person name="Shimizu K.K."/>
        </authorList>
    </citation>
    <scope>NUCLEOTIDE SEQUENCE [LARGE SCALE GENOMIC DNA]</scope>
    <source>
        <strain evidence="1">214</strain>
    </source>
</reference>
<proteinExistence type="predicted"/>